<keyword evidence="3" id="KW-1185">Reference proteome</keyword>
<dbReference type="OrthoDB" id="9855948at2"/>
<name>A0A1I4DCF5_9HYPH</name>
<evidence type="ECO:0000313" key="2">
    <source>
        <dbReference type="EMBL" id="SFK89611.1"/>
    </source>
</evidence>
<evidence type="ECO:0000313" key="3">
    <source>
        <dbReference type="Proteomes" id="UP000198804"/>
    </source>
</evidence>
<dbReference type="AlphaFoldDB" id="A0A1I4DCF5"/>
<dbReference type="Proteomes" id="UP000198804">
    <property type="component" value="Unassembled WGS sequence"/>
</dbReference>
<dbReference type="STRING" id="414703.SAMN04488125_105240"/>
<feature type="transmembrane region" description="Helical" evidence="1">
    <location>
        <begin position="35"/>
        <end position="53"/>
    </location>
</feature>
<proteinExistence type="predicted"/>
<accession>A0A1I4DCF5</accession>
<organism evidence="2 3">
    <name type="scientific">Methylorubrum salsuginis</name>
    <dbReference type="NCBI Taxonomy" id="414703"/>
    <lineage>
        <taxon>Bacteria</taxon>
        <taxon>Pseudomonadati</taxon>
        <taxon>Pseudomonadota</taxon>
        <taxon>Alphaproteobacteria</taxon>
        <taxon>Hyphomicrobiales</taxon>
        <taxon>Methylobacteriaceae</taxon>
        <taxon>Methylorubrum</taxon>
    </lineage>
</organism>
<evidence type="ECO:0000256" key="1">
    <source>
        <dbReference type="SAM" id="Phobius"/>
    </source>
</evidence>
<dbReference type="RefSeq" id="WP_091944449.1">
    <property type="nucleotide sequence ID" value="NZ_FOSV01000005.1"/>
</dbReference>
<keyword evidence="1" id="KW-0472">Membrane</keyword>
<keyword evidence="1" id="KW-1133">Transmembrane helix</keyword>
<sequence length="76" mass="7936">MTPPADLLNLVLALVFVAGCLGIHAGRHRPSDVTLILVLALIGIVNLFGVAVLSRLGPAMDPHQAALIAGVRPRHD</sequence>
<dbReference type="EMBL" id="FOSV01000005">
    <property type="protein sequence ID" value="SFK89611.1"/>
    <property type="molecule type" value="Genomic_DNA"/>
</dbReference>
<gene>
    <name evidence="2" type="ORF">SAMN04488125_105240</name>
</gene>
<protein>
    <submittedName>
        <fullName evidence="2">Uncharacterized protein</fullName>
    </submittedName>
</protein>
<keyword evidence="1" id="KW-0812">Transmembrane</keyword>
<reference evidence="3" key="1">
    <citation type="submission" date="2016-10" db="EMBL/GenBank/DDBJ databases">
        <authorList>
            <person name="Varghese N."/>
            <person name="Submissions S."/>
        </authorList>
    </citation>
    <scope>NUCLEOTIDE SEQUENCE [LARGE SCALE GENOMIC DNA]</scope>
    <source>
        <strain evidence="3">CGMCC 1.6474</strain>
    </source>
</reference>